<dbReference type="HOGENOM" id="CLU_3428157_0_0_9"/>
<dbReference type="PATRIC" id="fig|657314.3.peg.2916"/>
<keyword evidence="2" id="KW-1185">Reference proteome</keyword>
<name>D4LU14_9FIRM</name>
<dbReference type="EMBL" id="FP929054">
    <property type="protein sequence ID" value="CBL24272.1"/>
    <property type="molecule type" value="Genomic_DNA"/>
</dbReference>
<gene>
    <name evidence="1" type="ORF">CK5_30420</name>
</gene>
<evidence type="ECO:0000313" key="2">
    <source>
        <dbReference type="Proteomes" id="UP000008955"/>
    </source>
</evidence>
<organism evidence="1 2">
    <name type="scientific">Blautia obeum A2-162</name>
    <dbReference type="NCBI Taxonomy" id="657314"/>
    <lineage>
        <taxon>Bacteria</taxon>
        <taxon>Bacillati</taxon>
        <taxon>Bacillota</taxon>
        <taxon>Clostridia</taxon>
        <taxon>Lachnospirales</taxon>
        <taxon>Lachnospiraceae</taxon>
        <taxon>Blautia</taxon>
    </lineage>
</organism>
<proteinExistence type="predicted"/>
<protein>
    <submittedName>
        <fullName evidence="1">Uncharacterized protein</fullName>
    </submittedName>
</protein>
<sequence length="20" mass="2227">MDDCAKMIKKSARNGIAFRA</sequence>
<reference evidence="1 2" key="1">
    <citation type="submission" date="2010-03" db="EMBL/GenBank/DDBJ databases">
        <title>The genome sequence of Ruminococcus obeum A2-162.</title>
        <authorList>
            <consortium name="metaHIT consortium -- http://www.metahit.eu/"/>
            <person name="Pajon A."/>
            <person name="Turner K."/>
            <person name="Parkhill J."/>
            <person name="Duncan S."/>
            <person name="Flint H."/>
        </authorList>
    </citation>
    <scope>NUCLEOTIDE SEQUENCE [LARGE SCALE GENOMIC DNA]</scope>
    <source>
        <strain evidence="1 2">A2-162</strain>
    </source>
</reference>
<dbReference type="AlphaFoldDB" id="D4LU14"/>
<dbReference type="Proteomes" id="UP000008955">
    <property type="component" value="Chromosome"/>
</dbReference>
<evidence type="ECO:0000313" key="1">
    <source>
        <dbReference type="EMBL" id="CBL24272.1"/>
    </source>
</evidence>
<reference evidence="1 2" key="2">
    <citation type="submission" date="2010-03" db="EMBL/GenBank/DDBJ databases">
        <authorList>
            <person name="Pajon A."/>
        </authorList>
    </citation>
    <scope>NUCLEOTIDE SEQUENCE [LARGE SCALE GENOMIC DNA]</scope>
    <source>
        <strain evidence="1 2">A2-162</strain>
    </source>
</reference>
<accession>D4LU14</accession>
<dbReference type="KEGG" id="rob:CK5_30420"/>